<dbReference type="GO" id="GO:0004016">
    <property type="term" value="F:adenylate cyclase activity"/>
    <property type="evidence" value="ECO:0007669"/>
    <property type="project" value="TreeGrafter"/>
</dbReference>
<dbReference type="Gene3D" id="3.30.70.1230">
    <property type="entry name" value="Nucleotide cyclase"/>
    <property type="match status" value="2"/>
</dbReference>
<dbReference type="CDD" id="cd07302">
    <property type="entry name" value="CHD"/>
    <property type="match status" value="2"/>
</dbReference>
<feature type="region of interest" description="Disordered" evidence="3">
    <location>
        <begin position="1"/>
        <end position="24"/>
    </location>
</feature>
<dbReference type="Pfam" id="PF00211">
    <property type="entry name" value="Guanylate_cyc"/>
    <property type="match status" value="1"/>
</dbReference>
<proteinExistence type="predicted"/>
<feature type="region of interest" description="Disordered" evidence="3">
    <location>
        <begin position="808"/>
        <end position="885"/>
    </location>
</feature>
<dbReference type="GO" id="GO:0005524">
    <property type="term" value="F:ATP binding"/>
    <property type="evidence" value="ECO:0007669"/>
    <property type="project" value="UniProtKB-KW"/>
</dbReference>
<feature type="compositionally biased region" description="Basic and acidic residues" evidence="3">
    <location>
        <begin position="1912"/>
        <end position="1922"/>
    </location>
</feature>
<dbReference type="GO" id="GO:0005737">
    <property type="term" value="C:cytoplasm"/>
    <property type="evidence" value="ECO:0007669"/>
    <property type="project" value="TreeGrafter"/>
</dbReference>
<feature type="domain" description="Guanylate cyclase" evidence="4">
    <location>
        <begin position="211"/>
        <end position="358"/>
    </location>
</feature>
<feature type="region of interest" description="Disordered" evidence="3">
    <location>
        <begin position="78"/>
        <end position="127"/>
    </location>
</feature>
<feature type="compositionally biased region" description="Polar residues" evidence="3">
    <location>
        <begin position="78"/>
        <end position="92"/>
    </location>
</feature>
<sequence>MGSYFSKSVVQPETQERSKYQGMSNVDYIKKNNSKEKLNAPKDFRKKVHSGKIVIGEPVKDSFVHLEHMGREEITKTNNFNMKDALSNGSARRNSENKKERLSNLIGNMRRNSNTPRRHSSGEKESALSMNSFQLSTAELKFETIVPCFISKHVKNYCDNVCWRNWIDATTEMSNLTEDEKDDIPVEEFFTSKMKKSIQDMRPDAEETFAAVVMADVSGYSNLSATLAEKGAEGAEILSKTMKGYLDKIIDVILKHGGDAVIFYWKLEKFDPGGENPNSSPSEEIVRGEIVLKAAHCCLELLKSLGSYEVHIPDQGQKILRIHLGIGAGTVFDVAVGGVDRWEHFIGGDAVNQLASVLDLAKAGELALSHQALKCFSTIVDIASVGIGSYDKRCIILTGLESAKRKMRHLQSTKMSVTEDSLMVNETSPGLKKKRSTVCQAAGAGAIEALEQGDSIASLDAANILPDLVQAAAVDMYKLFINPSALYKLQTDINQSRLFRVDAGLTDLMSLRESRQVTTIFIRIGALTKWDSEATLNSAQEAMTVVQEALRKYEGSLRQKHVDDKGATILIFFGLPPLAHENDASFGLKAGLEICEKFTDLFDDFSIGITTGMVSIGGVGNENRIEYAVMGDSINMAARLMCSQKCKGLILCDEKTYTLCESEFSFETLGQIKVKGKSHQISIFQPKKLKSNELKKQVLPENDLFIAREKERNTIENTLKTHLTTCGPRILVVEGDGGMGVSTQTRWTESQAEKLGCFIASGHSAQIEKTTRYYIWREIITEIISIVDLLTDNPNRANNLSETRIPTFLMTHKEDKSNKVSSSGDDSSGGRKSGVNSMMGVAAASKKSNGHRTTRKIEKSATSANGAPLAASSTAPSTGRKGKVTIAKTRPMIFEDIPARPRLTSSTSTEALMMPSHSTSTQPENVQRKWASFEEKLRKCLIKTGEAPSQTALMNLVFPYEFHQSDVYIKLQGKFRINELTDLMRRIINVITEQKPLVLIIHESQWIDQLSWELLWELGLSCPKLMICFFSRPEKHFENEETKQSYNKFKKYPKTEIILLEGFSIEETTKLIIHSWPSPVTSVQNIISENVQKRTGGNPLYIKSMVVALKESGHIITEDGMLKLAKKDFDFEKSISLESNLNSVLTAQLDRLDASFQLFLKVASILGQPFVLEDVLCLLQDTPGFREIFDAGTVENTIDKIKSMDRYDFLHRLDNVATEQQLQFKSSVVRNCIYSMMLTSQRQQLHLNVAMYYEKIIDVNNQQRLLVSLYEHYSETDEKYTMKKLTYLEIVAHVCFEKNSIGEAIKNYCLLIEGVEKAAKNPTITFDNVSKSTWHRELGEAYYIRGDEVKAEKHLHESLRLAGKTYPKNSLLLSWKLRMESNLRAKFPILMAGETDLTSGVSVSPELKEAAGSNESLTGNTNDDVDGEVKPFEISEAAKSLITEKMRFDPMAVQLAEMLQSKELTLLHNVRRSMACLAVIYLNTGRLKDHIYAVYVGTNISEQFPHDALYAVFMSMCGNIAWISTGKKRVTLRYLESASKHDQRFDLDQTVAIVLKSALTFFFMGKWGSSIRRLGLLPSLEMMSGDFLIRLDALRMRSIIIHMCGARPQSLKAAKALFAIATQEDSWEGQLWGCKMMIANFLNTVKHEADLPESGKTLKRIWSNIPEKLKGDPILSINYIGLTAKVDFRINPKGFPVDEFFKNLAKICVDLNKSPPKKFSENSFNARGGESNSAGGPHEWLAMVGIVHSASVILGLFDVGLIQKPSHKRCFVGICKDIEAWLNRGNIMNKMTIAQPIKFLFKGIGLLISSRNAAIRIWRKGLSCRRVSDLMYVRGLLHLQLACYSENPSDSNHNAHEAQKLFSRIGATIEFEKAKTLRKDRKGKSKGSKSGGAGSHSEVKELDDNCGDSIFDEMKSYGDRSAGDQSSVDNE</sequence>
<dbReference type="SUPFAM" id="SSF55073">
    <property type="entry name" value="Nucleotide cyclase"/>
    <property type="match status" value="2"/>
</dbReference>
<feature type="compositionally biased region" description="Polar residues" evidence="3">
    <location>
        <begin position="1"/>
        <end position="13"/>
    </location>
</feature>
<feature type="compositionally biased region" description="Basic residues" evidence="3">
    <location>
        <begin position="1878"/>
        <end position="1887"/>
    </location>
</feature>
<dbReference type="GO" id="GO:0035556">
    <property type="term" value="P:intracellular signal transduction"/>
    <property type="evidence" value="ECO:0007669"/>
    <property type="project" value="InterPro"/>
</dbReference>
<feature type="region of interest" description="Disordered" evidence="3">
    <location>
        <begin position="1876"/>
        <end position="1931"/>
    </location>
</feature>
<protein>
    <recommendedName>
        <fullName evidence="4">Guanylate cyclase domain-containing protein</fullName>
    </recommendedName>
</protein>
<feature type="compositionally biased region" description="Basic and acidic residues" evidence="3">
    <location>
        <begin position="93"/>
        <end position="102"/>
    </location>
</feature>
<dbReference type="PROSITE" id="PS50125">
    <property type="entry name" value="GUANYLATE_CYCLASE_2"/>
    <property type="match status" value="2"/>
</dbReference>
<reference evidence="5" key="1">
    <citation type="submission" date="2020-05" db="EMBL/GenBank/DDBJ databases">
        <title>Phylogenomic resolution of chytrid fungi.</title>
        <authorList>
            <person name="Stajich J.E."/>
            <person name="Amses K."/>
            <person name="Simmons R."/>
            <person name="Seto K."/>
            <person name="Myers J."/>
            <person name="Bonds A."/>
            <person name="Quandt C.A."/>
            <person name="Barry K."/>
            <person name="Liu P."/>
            <person name="Grigoriev I."/>
            <person name="Longcore J.E."/>
            <person name="James T.Y."/>
        </authorList>
    </citation>
    <scope>NUCLEOTIDE SEQUENCE</scope>
    <source>
        <strain evidence="5">JEL0476</strain>
    </source>
</reference>
<keyword evidence="2" id="KW-0067">ATP-binding</keyword>
<evidence type="ECO:0000256" key="2">
    <source>
        <dbReference type="ARBA" id="ARBA00022840"/>
    </source>
</evidence>
<dbReference type="PANTHER" id="PTHR16305">
    <property type="entry name" value="TESTICULAR SOLUBLE ADENYLYL CYCLASE"/>
    <property type="match status" value="1"/>
</dbReference>
<keyword evidence="1" id="KW-0547">Nucleotide-binding</keyword>
<evidence type="ECO:0000256" key="1">
    <source>
        <dbReference type="ARBA" id="ARBA00022741"/>
    </source>
</evidence>
<accession>A0AAD5U0L3</accession>
<name>A0AAD5U0L3_9FUNG</name>
<dbReference type="Proteomes" id="UP001211065">
    <property type="component" value="Unassembled WGS sequence"/>
</dbReference>
<feature type="compositionally biased region" description="Low complexity" evidence="3">
    <location>
        <begin position="867"/>
        <end position="878"/>
    </location>
</feature>
<gene>
    <name evidence="5" type="ORF">HK099_004564</name>
</gene>
<evidence type="ECO:0000313" key="5">
    <source>
        <dbReference type="EMBL" id="KAJ3219801.1"/>
    </source>
</evidence>
<evidence type="ECO:0000259" key="4">
    <source>
        <dbReference type="PROSITE" id="PS50125"/>
    </source>
</evidence>
<organism evidence="5 6">
    <name type="scientific">Clydaea vesicula</name>
    <dbReference type="NCBI Taxonomy" id="447962"/>
    <lineage>
        <taxon>Eukaryota</taxon>
        <taxon>Fungi</taxon>
        <taxon>Fungi incertae sedis</taxon>
        <taxon>Chytridiomycota</taxon>
        <taxon>Chytridiomycota incertae sedis</taxon>
        <taxon>Chytridiomycetes</taxon>
        <taxon>Lobulomycetales</taxon>
        <taxon>Lobulomycetaceae</taxon>
        <taxon>Clydaea</taxon>
    </lineage>
</organism>
<dbReference type="PANTHER" id="PTHR16305:SF28">
    <property type="entry name" value="GUANYLATE CYCLASE DOMAIN-CONTAINING PROTEIN"/>
    <property type="match status" value="1"/>
</dbReference>
<comment type="caution">
    <text evidence="5">The sequence shown here is derived from an EMBL/GenBank/DDBJ whole genome shotgun (WGS) entry which is preliminary data.</text>
</comment>
<dbReference type="InterPro" id="IPR029787">
    <property type="entry name" value="Nucleotide_cyclase"/>
</dbReference>
<dbReference type="EMBL" id="JADGJW010000326">
    <property type="protein sequence ID" value="KAJ3219801.1"/>
    <property type="molecule type" value="Genomic_DNA"/>
</dbReference>
<evidence type="ECO:0000313" key="6">
    <source>
        <dbReference type="Proteomes" id="UP001211065"/>
    </source>
</evidence>
<dbReference type="GO" id="GO:0009190">
    <property type="term" value="P:cyclic nucleotide biosynthetic process"/>
    <property type="evidence" value="ECO:0007669"/>
    <property type="project" value="InterPro"/>
</dbReference>
<keyword evidence="6" id="KW-1185">Reference proteome</keyword>
<evidence type="ECO:0000256" key="3">
    <source>
        <dbReference type="SAM" id="MobiDB-lite"/>
    </source>
</evidence>
<feature type="domain" description="Guanylate cyclase" evidence="4">
    <location>
        <begin position="518"/>
        <end position="641"/>
    </location>
</feature>
<dbReference type="InterPro" id="IPR001054">
    <property type="entry name" value="A/G_cyclase"/>
</dbReference>